<keyword evidence="7" id="KW-1185">Reference proteome</keyword>
<evidence type="ECO:0000313" key="4">
    <source>
        <dbReference type="EMBL" id="BCG23307.1"/>
    </source>
</evidence>
<dbReference type="PANTHER" id="PTHR43877">
    <property type="entry name" value="AMINOALKYLPHOSPHONATE N-ACETYLTRANSFERASE-RELATED-RELATED"/>
    <property type="match status" value="1"/>
</dbReference>
<dbReference type="EMBL" id="AP023189">
    <property type="protein sequence ID" value="BCG23307.1"/>
    <property type="molecule type" value="Genomic_DNA"/>
</dbReference>
<dbReference type="PROSITE" id="PS51186">
    <property type="entry name" value="GNAT"/>
    <property type="match status" value="1"/>
</dbReference>
<dbReference type="Gene3D" id="3.40.630.30">
    <property type="match status" value="1"/>
</dbReference>
<dbReference type="Pfam" id="PF00583">
    <property type="entry name" value="Acetyltransf_1"/>
    <property type="match status" value="1"/>
</dbReference>
<dbReference type="InterPro" id="IPR000182">
    <property type="entry name" value="GNAT_dom"/>
</dbReference>
<dbReference type="SUPFAM" id="SSF55729">
    <property type="entry name" value="Acyl-CoA N-acyltransferases (Nat)"/>
    <property type="match status" value="1"/>
</dbReference>
<organism evidence="4 6">
    <name type="scientific">Pseudomonas tohonis</name>
    <dbReference type="NCBI Taxonomy" id="2725477"/>
    <lineage>
        <taxon>Bacteria</taxon>
        <taxon>Pseudomonadati</taxon>
        <taxon>Pseudomonadota</taxon>
        <taxon>Gammaproteobacteria</taxon>
        <taxon>Pseudomonadales</taxon>
        <taxon>Pseudomonadaceae</taxon>
        <taxon>Pseudomonas</taxon>
    </lineage>
</organism>
<dbReference type="RefSeq" id="WP_173176343.1">
    <property type="nucleotide sequence ID" value="NZ_AP023189.1"/>
</dbReference>
<evidence type="ECO:0000313" key="6">
    <source>
        <dbReference type="Proteomes" id="UP000509383"/>
    </source>
</evidence>
<proteinExistence type="predicted"/>
<keyword evidence="2" id="KW-0012">Acyltransferase</keyword>
<accession>A0A6J4E0L0</accession>
<name>A0A6J4E0L0_9PSED</name>
<dbReference type="AlphaFoldDB" id="A0A6J4E0L0"/>
<dbReference type="Proteomes" id="UP001054892">
    <property type="component" value="Unassembled WGS sequence"/>
</dbReference>
<sequence length="170" mass="18617">MTAGFQLRAARAQDIESLAGFIFEHGPNPWNFLPEAEVREHLGGIAEGRVQACLAEQAGRLAGFVTFHRCEAFAEDQDGTRGDLPRAYICEAVVHRELAGRGLGSRLLAAVVERLAAQGVGDVFIERHEENAGSAGMMRKAGFREVRTFDDPERRATGSRRTTLCHLRVG</sequence>
<evidence type="ECO:0000313" key="5">
    <source>
        <dbReference type="EMBL" id="GJN51351.1"/>
    </source>
</evidence>
<dbReference type="Proteomes" id="UP000509383">
    <property type="component" value="Chromosome"/>
</dbReference>
<evidence type="ECO:0000313" key="7">
    <source>
        <dbReference type="Proteomes" id="UP001054892"/>
    </source>
</evidence>
<evidence type="ECO:0000256" key="2">
    <source>
        <dbReference type="ARBA" id="ARBA00023315"/>
    </source>
</evidence>
<dbReference type="KEGG" id="ptw:TUM18999_14980"/>
<gene>
    <name evidence="4" type="ORF">TUM18999_14980</name>
    <name evidence="5" type="ORF">TUM20286_11030</name>
</gene>
<dbReference type="InterPro" id="IPR016181">
    <property type="entry name" value="Acyl_CoA_acyltransferase"/>
</dbReference>
<evidence type="ECO:0000259" key="3">
    <source>
        <dbReference type="PROSITE" id="PS51186"/>
    </source>
</evidence>
<evidence type="ECO:0000256" key="1">
    <source>
        <dbReference type="ARBA" id="ARBA00022679"/>
    </source>
</evidence>
<protein>
    <submittedName>
        <fullName evidence="4">GNAT family N-acetyltransferase</fullName>
    </submittedName>
</protein>
<feature type="domain" description="N-acetyltransferase" evidence="3">
    <location>
        <begin position="5"/>
        <end position="164"/>
    </location>
</feature>
<dbReference type="InterPro" id="IPR050832">
    <property type="entry name" value="Bact_Acetyltransf"/>
</dbReference>
<reference evidence="4 6" key="1">
    <citation type="submission" date="2020-05" db="EMBL/GenBank/DDBJ databases">
        <title>Characterization of novel class B3 metallo-beta-lactamase from novel Pseudomonas species.</title>
        <authorList>
            <person name="Yamada K."/>
            <person name="Aoki K."/>
            <person name="Ishii Y."/>
        </authorList>
    </citation>
    <scope>NUCLEOTIDE SEQUENCE [LARGE SCALE GENOMIC DNA]</scope>
    <source>
        <strain evidence="4 6">TUM18999</strain>
        <strain evidence="5 7">TUM20286</strain>
    </source>
</reference>
<keyword evidence="1 4" id="KW-0808">Transferase</keyword>
<dbReference type="EMBL" id="BQKM01000002">
    <property type="protein sequence ID" value="GJN51351.1"/>
    <property type="molecule type" value="Genomic_DNA"/>
</dbReference>
<dbReference type="CDD" id="cd04301">
    <property type="entry name" value="NAT_SF"/>
    <property type="match status" value="1"/>
</dbReference>
<dbReference type="GO" id="GO:0016747">
    <property type="term" value="F:acyltransferase activity, transferring groups other than amino-acyl groups"/>
    <property type="evidence" value="ECO:0007669"/>
    <property type="project" value="InterPro"/>
</dbReference>